<reference evidence="2 3" key="1">
    <citation type="submission" date="2016-05" db="EMBL/GenBank/DDBJ databases">
        <title>A degradative enzymes factory behind the ericoid mycorrhizal symbiosis.</title>
        <authorList>
            <consortium name="DOE Joint Genome Institute"/>
            <person name="Martino E."/>
            <person name="Morin E."/>
            <person name="Grelet G."/>
            <person name="Kuo A."/>
            <person name="Kohler A."/>
            <person name="Daghino S."/>
            <person name="Barry K."/>
            <person name="Choi C."/>
            <person name="Cichocki N."/>
            <person name="Clum A."/>
            <person name="Copeland A."/>
            <person name="Hainaut M."/>
            <person name="Haridas S."/>
            <person name="Labutti K."/>
            <person name="Lindquist E."/>
            <person name="Lipzen A."/>
            <person name="Khouja H.-R."/>
            <person name="Murat C."/>
            <person name="Ohm R."/>
            <person name="Olson A."/>
            <person name="Spatafora J."/>
            <person name="Veneault-Fourrey C."/>
            <person name="Henrissat B."/>
            <person name="Grigoriev I."/>
            <person name="Martin F."/>
            <person name="Perotto S."/>
        </authorList>
    </citation>
    <scope>NUCLEOTIDE SEQUENCE [LARGE SCALE GENOMIC DNA]</scope>
    <source>
        <strain evidence="2 3">UAMH 7357</strain>
    </source>
</reference>
<name>A0A2J6PD65_9HELO</name>
<dbReference type="PROSITE" id="PS50297">
    <property type="entry name" value="ANK_REP_REGION"/>
    <property type="match status" value="1"/>
</dbReference>
<protein>
    <submittedName>
        <fullName evidence="2">Uncharacterized protein</fullName>
    </submittedName>
</protein>
<dbReference type="EMBL" id="KZ613593">
    <property type="protein sequence ID" value="PMD11949.1"/>
    <property type="molecule type" value="Genomic_DNA"/>
</dbReference>
<feature type="non-terminal residue" evidence="2">
    <location>
        <position position="63"/>
    </location>
</feature>
<dbReference type="Proteomes" id="UP000235672">
    <property type="component" value="Unassembled WGS sequence"/>
</dbReference>
<keyword evidence="1" id="KW-0040">ANK repeat</keyword>
<accession>A0A2J6PD65</accession>
<dbReference type="OrthoDB" id="5596414at2759"/>
<dbReference type="Gene3D" id="1.25.40.20">
    <property type="entry name" value="Ankyrin repeat-containing domain"/>
    <property type="match status" value="1"/>
</dbReference>
<evidence type="ECO:0000313" key="3">
    <source>
        <dbReference type="Proteomes" id="UP000235672"/>
    </source>
</evidence>
<dbReference type="InterPro" id="IPR036770">
    <property type="entry name" value="Ankyrin_rpt-contain_sf"/>
</dbReference>
<feature type="non-terminal residue" evidence="2">
    <location>
        <position position="1"/>
    </location>
</feature>
<organism evidence="2 3">
    <name type="scientific">Hyaloscypha hepaticicola</name>
    <dbReference type="NCBI Taxonomy" id="2082293"/>
    <lineage>
        <taxon>Eukaryota</taxon>
        <taxon>Fungi</taxon>
        <taxon>Dikarya</taxon>
        <taxon>Ascomycota</taxon>
        <taxon>Pezizomycotina</taxon>
        <taxon>Leotiomycetes</taxon>
        <taxon>Helotiales</taxon>
        <taxon>Hyaloscyphaceae</taxon>
        <taxon>Hyaloscypha</taxon>
    </lineage>
</organism>
<dbReference type="AlphaFoldDB" id="A0A2J6PD65"/>
<dbReference type="SUPFAM" id="SSF48403">
    <property type="entry name" value="Ankyrin repeat"/>
    <property type="match status" value="1"/>
</dbReference>
<proteinExistence type="predicted"/>
<dbReference type="InterPro" id="IPR002110">
    <property type="entry name" value="Ankyrin_rpt"/>
</dbReference>
<sequence>IFAAVDHGQKEVVKLLCEYNKSNVNVRDYNWATPLLYAVEKKAPLSVIKTLLSHGADPRLPDN</sequence>
<keyword evidence="3" id="KW-1185">Reference proteome</keyword>
<feature type="repeat" description="ANK" evidence="1">
    <location>
        <begin position="30"/>
        <end position="63"/>
    </location>
</feature>
<evidence type="ECO:0000256" key="1">
    <source>
        <dbReference type="PROSITE-ProRule" id="PRU00023"/>
    </source>
</evidence>
<dbReference type="PROSITE" id="PS50088">
    <property type="entry name" value="ANK_REPEAT"/>
    <property type="match status" value="1"/>
</dbReference>
<dbReference type="Pfam" id="PF12796">
    <property type="entry name" value="Ank_2"/>
    <property type="match status" value="1"/>
</dbReference>
<evidence type="ECO:0000313" key="2">
    <source>
        <dbReference type="EMBL" id="PMD11949.1"/>
    </source>
</evidence>
<gene>
    <name evidence="2" type="ORF">NA56DRAFT_540593</name>
</gene>